<protein>
    <submittedName>
        <fullName evidence="2">Uncharacterized protein</fullName>
    </submittedName>
</protein>
<proteinExistence type="predicted"/>
<organism evidence="2 3">
    <name type="scientific">Forsythia ovata</name>
    <dbReference type="NCBI Taxonomy" id="205694"/>
    <lineage>
        <taxon>Eukaryota</taxon>
        <taxon>Viridiplantae</taxon>
        <taxon>Streptophyta</taxon>
        <taxon>Embryophyta</taxon>
        <taxon>Tracheophyta</taxon>
        <taxon>Spermatophyta</taxon>
        <taxon>Magnoliopsida</taxon>
        <taxon>eudicotyledons</taxon>
        <taxon>Gunneridae</taxon>
        <taxon>Pentapetalae</taxon>
        <taxon>asterids</taxon>
        <taxon>lamiids</taxon>
        <taxon>Lamiales</taxon>
        <taxon>Oleaceae</taxon>
        <taxon>Forsythieae</taxon>
        <taxon>Forsythia</taxon>
    </lineage>
</organism>
<evidence type="ECO:0000256" key="1">
    <source>
        <dbReference type="SAM" id="MobiDB-lite"/>
    </source>
</evidence>
<evidence type="ECO:0000313" key="3">
    <source>
        <dbReference type="Proteomes" id="UP001604277"/>
    </source>
</evidence>
<keyword evidence="3" id="KW-1185">Reference proteome</keyword>
<reference evidence="3" key="1">
    <citation type="submission" date="2024-07" db="EMBL/GenBank/DDBJ databases">
        <title>Two chromosome-level genome assemblies of Korean endemic species Abeliophyllum distichum and Forsythia ovata (Oleaceae).</title>
        <authorList>
            <person name="Jang H."/>
        </authorList>
    </citation>
    <scope>NUCLEOTIDE SEQUENCE [LARGE SCALE GENOMIC DNA]</scope>
</reference>
<feature type="compositionally biased region" description="Basic and acidic residues" evidence="1">
    <location>
        <begin position="99"/>
        <end position="109"/>
    </location>
</feature>
<name>A0ABD1P787_9LAMI</name>
<feature type="region of interest" description="Disordered" evidence="1">
    <location>
        <begin position="75"/>
        <end position="118"/>
    </location>
</feature>
<accession>A0ABD1P787</accession>
<evidence type="ECO:0000313" key="2">
    <source>
        <dbReference type="EMBL" id="KAL2459732.1"/>
    </source>
</evidence>
<comment type="caution">
    <text evidence="2">The sequence shown here is derived from an EMBL/GenBank/DDBJ whole genome shotgun (WGS) entry which is preliminary data.</text>
</comment>
<dbReference type="AlphaFoldDB" id="A0ABD1P787"/>
<dbReference type="Proteomes" id="UP001604277">
    <property type="component" value="Unassembled WGS sequence"/>
</dbReference>
<sequence length="118" mass="13028">MACDSVIYNLMMKITLVILFLASLLITGNFHARAKMLPRKNNIHRLLVNLGGKTYFSSDGSHAAVANEIKTAENIEAKSGSNNEVNENHDNYDGTSGSDSHRLFPEEGKPNYSPPRHV</sequence>
<gene>
    <name evidence="2" type="ORF">Fot_54476</name>
</gene>
<dbReference type="EMBL" id="JBFOLJ010000021">
    <property type="protein sequence ID" value="KAL2459732.1"/>
    <property type="molecule type" value="Genomic_DNA"/>
</dbReference>